<organism evidence="4 5">
    <name type="scientific">Marasmiellus scandens</name>
    <dbReference type="NCBI Taxonomy" id="2682957"/>
    <lineage>
        <taxon>Eukaryota</taxon>
        <taxon>Fungi</taxon>
        <taxon>Dikarya</taxon>
        <taxon>Basidiomycota</taxon>
        <taxon>Agaricomycotina</taxon>
        <taxon>Agaricomycetes</taxon>
        <taxon>Agaricomycetidae</taxon>
        <taxon>Agaricales</taxon>
        <taxon>Marasmiineae</taxon>
        <taxon>Omphalotaceae</taxon>
        <taxon>Marasmiellus</taxon>
    </lineage>
</organism>
<dbReference type="InterPro" id="IPR001509">
    <property type="entry name" value="Epimerase_deHydtase"/>
</dbReference>
<proteinExistence type="inferred from homology"/>
<evidence type="ECO:0000313" key="5">
    <source>
        <dbReference type="Proteomes" id="UP001498398"/>
    </source>
</evidence>
<keyword evidence="5" id="KW-1185">Reference proteome</keyword>
<dbReference type="PANTHER" id="PTHR10366:SF564">
    <property type="entry name" value="STEROL-4-ALPHA-CARBOXYLATE 3-DEHYDROGENASE, DECARBOXYLATING"/>
    <property type="match status" value="1"/>
</dbReference>
<reference evidence="4 5" key="1">
    <citation type="submission" date="2024-01" db="EMBL/GenBank/DDBJ databases">
        <title>A draft genome for the cacao thread blight pathogen Marasmiellus scandens.</title>
        <authorList>
            <person name="Baruah I.K."/>
            <person name="Leung J."/>
            <person name="Bukari Y."/>
            <person name="Amoako-Attah I."/>
            <person name="Meinhardt L.W."/>
            <person name="Bailey B.A."/>
            <person name="Cohen S.P."/>
        </authorList>
    </citation>
    <scope>NUCLEOTIDE SEQUENCE [LARGE SCALE GENOMIC DNA]</scope>
    <source>
        <strain evidence="4 5">GH-19</strain>
    </source>
</reference>
<dbReference type="PANTHER" id="PTHR10366">
    <property type="entry name" value="NAD DEPENDENT EPIMERASE/DEHYDRATASE"/>
    <property type="match status" value="1"/>
</dbReference>
<dbReference type="Gene3D" id="3.40.50.720">
    <property type="entry name" value="NAD(P)-binding Rossmann-like Domain"/>
    <property type="match status" value="1"/>
</dbReference>
<dbReference type="Proteomes" id="UP001498398">
    <property type="component" value="Unassembled WGS sequence"/>
</dbReference>
<dbReference type="InterPro" id="IPR050425">
    <property type="entry name" value="NAD(P)_dehydrat-like"/>
</dbReference>
<comment type="caution">
    <text evidence="4">The sequence shown here is derived from an EMBL/GenBank/DDBJ whole genome shotgun (WGS) entry which is preliminary data.</text>
</comment>
<evidence type="ECO:0000259" key="3">
    <source>
        <dbReference type="Pfam" id="PF01370"/>
    </source>
</evidence>
<feature type="domain" description="NAD-dependent epimerase/dehydratase" evidence="3">
    <location>
        <begin position="6"/>
        <end position="245"/>
    </location>
</feature>
<evidence type="ECO:0000313" key="4">
    <source>
        <dbReference type="EMBL" id="KAK7461715.1"/>
    </source>
</evidence>
<evidence type="ECO:0000256" key="2">
    <source>
        <dbReference type="ARBA" id="ARBA00023445"/>
    </source>
</evidence>
<dbReference type="InterPro" id="IPR036291">
    <property type="entry name" value="NAD(P)-bd_dom_sf"/>
</dbReference>
<name>A0ABR1JII6_9AGAR</name>
<gene>
    <name evidence="4" type="ORF">VKT23_008141</name>
</gene>
<protein>
    <recommendedName>
        <fullName evidence="3">NAD-dependent epimerase/dehydratase domain-containing protein</fullName>
    </recommendedName>
</protein>
<dbReference type="EMBL" id="JBANRG010000012">
    <property type="protein sequence ID" value="KAK7461715.1"/>
    <property type="molecule type" value="Genomic_DNA"/>
</dbReference>
<accession>A0ABR1JII6</accession>
<dbReference type="Pfam" id="PF01370">
    <property type="entry name" value="Epimerase"/>
    <property type="match status" value="1"/>
</dbReference>
<dbReference type="SUPFAM" id="SSF51735">
    <property type="entry name" value="NAD(P)-binding Rossmann-fold domains"/>
    <property type="match status" value="1"/>
</dbReference>
<sequence length="336" mass="37269">MSPQTVLITGASGFVGSHILKAVLDSERNYKAVAVARGTNAQHLKTAALQYSDRLRVADVSDLFGGELPRGLFQDVNAMVHVATPSVLKTPGPMSNVIDLSVKGSLNLVEEARRAGVKTIVVTGTISAIDNPKGTFNNDDWNPITREEAIESNGQVEVYAASKKYAELAIWEWAEEHPDVEVTFLHPSLIIGPYIHEFYNPKPDKQVSSNKLFLGLLSPQGEFPPHALYVDARDLARAHVNALIAPPTSDIGRKRVVFSSPHELDFKEVIGVLEKARPELRGRLNQGEPPKLEMKKLPCDFKRIKEVVELRAGDFHTVEQTLLDMYDDYLALEKKW</sequence>
<comment type="similarity">
    <text evidence="2">Belongs to the NAD(P)-dependent epimerase/dehydratase family. Dihydroflavonol-4-reductase subfamily.</text>
</comment>
<evidence type="ECO:0000256" key="1">
    <source>
        <dbReference type="ARBA" id="ARBA00023002"/>
    </source>
</evidence>
<keyword evidence="1" id="KW-0560">Oxidoreductase</keyword>